<feature type="compositionally biased region" description="Polar residues" evidence="2">
    <location>
        <begin position="259"/>
        <end position="272"/>
    </location>
</feature>
<name>A0ABP0ST26_9DINO</name>
<reference evidence="3 4" key="1">
    <citation type="submission" date="2024-02" db="EMBL/GenBank/DDBJ databases">
        <authorList>
            <person name="Chen Y."/>
            <person name="Shah S."/>
            <person name="Dougan E. K."/>
            <person name="Thang M."/>
            <person name="Chan C."/>
        </authorList>
    </citation>
    <scope>NUCLEOTIDE SEQUENCE [LARGE SCALE GENOMIC DNA]</scope>
</reference>
<feature type="region of interest" description="Disordered" evidence="2">
    <location>
        <begin position="258"/>
        <end position="279"/>
    </location>
</feature>
<comment type="caution">
    <text evidence="3">The sequence shown here is derived from an EMBL/GenBank/DDBJ whole genome shotgun (WGS) entry which is preliminary data.</text>
</comment>
<organism evidence="3 4">
    <name type="scientific">Durusdinium trenchii</name>
    <dbReference type="NCBI Taxonomy" id="1381693"/>
    <lineage>
        <taxon>Eukaryota</taxon>
        <taxon>Sar</taxon>
        <taxon>Alveolata</taxon>
        <taxon>Dinophyceae</taxon>
        <taxon>Suessiales</taxon>
        <taxon>Symbiodiniaceae</taxon>
        <taxon>Durusdinium</taxon>
    </lineage>
</organism>
<sequence length="339" mass="36932">MDGADQPASHESRASPASPQNQEDLEQLVELQALCKSQAARIVELENLCTQQEARIRELEQAERIRKLTAPNGAEMVSQLLVSPRTSLGSTTTGAPFASPRQSGPSEAFQRAKDLAELWGQRCSPQLAGVLPSPRPSPRSYLRKEVKTIVQRPTGMPEMSRSLLLPSPSISESRPMMSPAPVYPLVSSTPGSLLAPGRVQAEKAPGTVTIFQASPRLVPTSPVTMSPRPVQTWPEAKAFLWSTVTPCSERKLEIDKASLQDNAKTSPCSAPQPQERVRPMKAQNMSAKSYLHPAGCSAGLFSQWSQDADYLLRQEERLQQSRKSNSIIQNTAGATEEPT</sequence>
<feature type="coiled-coil region" evidence="1">
    <location>
        <begin position="28"/>
        <end position="62"/>
    </location>
</feature>
<accession>A0ABP0ST26</accession>
<feature type="region of interest" description="Disordered" evidence="2">
    <location>
        <begin position="1"/>
        <end position="24"/>
    </location>
</feature>
<evidence type="ECO:0000313" key="4">
    <source>
        <dbReference type="Proteomes" id="UP001642484"/>
    </source>
</evidence>
<keyword evidence="4" id="KW-1185">Reference proteome</keyword>
<evidence type="ECO:0000313" key="3">
    <source>
        <dbReference type="EMBL" id="CAK9115597.1"/>
    </source>
</evidence>
<feature type="compositionally biased region" description="Polar residues" evidence="2">
    <location>
        <begin position="321"/>
        <end position="333"/>
    </location>
</feature>
<feature type="compositionally biased region" description="Polar residues" evidence="2">
    <location>
        <begin position="85"/>
        <end position="105"/>
    </location>
</feature>
<protein>
    <submittedName>
        <fullName evidence="3">Uncharacterized protein</fullName>
    </submittedName>
</protein>
<feature type="region of interest" description="Disordered" evidence="2">
    <location>
        <begin position="85"/>
        <end position="106"/>
    </location>
</feature>
<gene>
    <name evidence="3" type="ORF">CCMP2556_LOCUS53413</name>
</gene>
<dbReference type="EMBL" id="CAXAMN010028184">
    <property type="protein sequence ID" value="CAK9115597.1"/>
    <property type="molecule type" value="Genomic_DNA"/>
</dbReference>
<keyword evidence="1" id="KW-0175">Coiled coil</keyword>
<proteinExistence type="predicted"/>
<dbReference type="Proteomes" id="UP001642484">
    <property type="component" value="Unassembled WGS sequence"/>
</dbReference>
<feature type="region of interest" description="Disordered" evidence="2">
    <location>
        <begin position="318"/>
        <end position="339"/>
    </location>
</feature>
<evidence type="ECO:0000256" key="1">
    <source>
        <dbReference type="SAM" id="Coils"/>
    </source>
</evidence>
<evidence type="ECO:0000256" key="2">
    <source>
        <dbReference type="SAM" id="MobiDB-lite"/>
    </source>
</evidence>